<name>Q4S9Z8_TETNG</name>
<dbReference type="OrthoDB" id="5964386at2759"/>
<evidence type="ECO:0000256" key="2">
    <source>
        <dbReference type="ARBA" id="ARBA00022692"/>
    </source>
</evidence>
<comment type="subcellular location">
    <subcellularLocation>
        <location evidence="1">Mitochondrion outer membrane</location>
        <topology evidence="1">Single-pass membrane protein</topology>
    </subcellularLocation>
</comment>
<feature type="domain" description="Mitochondrial dynamics protein MID51-like C-terminal" evidence="9">
    <location>
        <begin position="158"/>
        <end position="259"/>
    </location>
</feature>
<dbReference type="PANTHER" id="PTHR16451:SF14">
    <property type="entry name" value="MITOCHONDRIAL DYNAMICS PROTEIN MID51"/>
    <property type="match status" value="1"/>
</dbReference>
<dbReference type="FunFam" id="1.10.1410.40:FF:000003">
    <property type="entry name" value="Mitochondrial dynamics protein MID51"/>
    <property type="match status" value="1"/>
</dbReference>
<evidence type="ECO:0000259" key="9">
    <source>
        <dbReference type="Pfam" id="PF21297"/>
    </source>
</evidence>
<dbReference type="Gene3D" id="3.30.460.90">
    <property type="match status" value="1"/>
</dbReference>
<feature type="domain" description="Mitochondrial dynamics protein MID51-like C-terminal" evidence="9">
    <location>
        <begin position="267"/>
        <end position="335"/>
    </location>
</feature>
<dbReference type="Pfam" id="PF20266">
    <property type="entry name" value="Mab-21_C"/>
    <property type="match status" value="1"/>
</dbReference>
<dbReference type="GO" id="GO:0090141">
    <property type="term" value="P:positive regulation of mitochondrial fission"/>
    <property type="evidence" value="ECO:0007669"/>
    <property type="project" value="TreeGrafter"/>
</dbReference>
<gene>
    <name evidence="10" type="ORF">GSTENG00021669001</name>
</gene>
<feature type="transmembrane region" description="Helical" evidence="7">
    <location>
        <begin position="30"/>
        <end position="47"/>
    </location>
</feature>
<evidence type="ECO:0000256" key="1">
    <source>
        <dbReference type="ARBA" id="ARBA00004572"/>
    </source>
</evidence>
<reference evidence="10" key="1">
    <citation type="journal article" date="2004" name="Nature">
        <title>Genome duplication in the teleost fish Tetraodon nigroviridis reveals the early vertebrate proto-karyotype.</title>
        <authorList>
            <person name="Jaillon O."/>
            <person name="Aury J.-M."/>
            <person name="Brunet F."/>
            <person name="Petit J.-L."/>
            <person name="Stange-Thomann N."/>
            <person name="Mauceli E."/>
            <person name="Bouneau L."/>
            <person name="Fischer C."/>
            <person name="Ozouf-Costaz C."/>
            <person name="Bernot A."/>
            <person name="Nicaud S."/>
            <person name="Jaffe D."/>
            <person name="Fisher S."/>
            <person name="Lutfalla G."/>
            <person name="Dossat C."/>
            <person name="Segurens B."/>
            <person name="Dasilva C."/>
            <person name="Salanoubat M."/>
            <person name="Levy M."/>
            <person name="Boudet N."/>
            <person name="Castellano S."/>
            <person name="Anthouard V."/>
            <person name="Jubin C."/>
            <person name="Castelli V."/>
            <person name="Katinka M."/>
            <person name="Vacherie B."/>
            <person name="Biemont C."/>
            <person name="Skalli Z."/>
            <person name="Cattolico L."/>
            <person name="Poulain J."/>
            <person name="De Berardinis V."/>
            <person name="Cruaud C."/>
            <person name="Duprat S."/>
            <person name="Brottier P."/>
            <person name="Coutanceau J.-P."/>
            <person name="Gouzy J."/>
            <person name="Parra G."/>
            <person name="Lardier G."/>
            <person name="Chapple C."/>
            <person name="McKernan K.J."/>
            <person name="McEwan P."/>
            <person name="Bosak S."/>
            <person name="Kellis M."/>
            <person name="Volff J.-N."/>
            <person name="Guigo R."/>
            <person name="Zody M.C."/>
            <person name="Mesirov J."/>
            <person name="Lindblad-Toh K."/>
            <person name="Birren B."/>
            <person name="Nusbaum C."/>
            <person name="Kahn D."/>
            <person name="Robinson-Rechavi M."/>
            <person name="Laudet V."/>
            <person name="Schachter V."/>
            <person name="Quetier F."/>
            <person name="Saurin W."/>
            <person name="Scarpelli C."/>
            <person name="Wincker P."/>
            <person name="Lander E.S."/>
            <person name="Weissenbach J."/>
            <person name="Roest Crollius H."/>
        </authorList>
    </citation>
    <scope>NUCLEOTIDE SEQUENCE [LARGE SCALE GENOMIC DNA]</scope>
</reference>
<dbReference type="InterPro" id="IPR045909">
    <property type="entry name" value="MID49/MID51"/>
</dbReference>
<feature type="non-terminal residue" evidence="10">
    <location>
        <position position="454"/>
    </location>
</feature>
<keyword evidence="3" id="KW-1000">Mitochondrion outer membrane</keyword>
<dbReference type="SMART" id="SM01265">
    <property type="entry name" value="Mab-21"/>
    <property type="match status" value="1"/>
</dbReference>
<keyword evidence="6 7" id="KW-0472">Membrane</keyword>
<dbReference type="Gene3D" id="1.10.1410.40">
    <property type="match status" value="1"/>
</dbReference>
<evidence type="ECO:0000256" key="7">
    <source>
        <dbReference type="SAM" id="Phobius"/>
    </source>
</evidence>
<dbReference type="InterPro" id="IPR024810">
    <property type="entry name" value="MAB21L/cGLR"/>
</dbReference>
<dbReference type="GO" id="GO:0007005">
    <property type="term" value="P:mitochondrion organization"/>
    <property type="evidence" value="ECO:0007669"/>
    <property type="project" value="InterPro"/>
</dbReference>
<dbReference type="KEGG" id="tng:GSTEN00021669G001"/>
<sequence length="454" mass="50567">MAGVNDNRKGKKDDNGIGTAIDFMLSNAKLVLGVGGAAMLGIATLAVKRMYDRAISAPTSPTKMEQTGKKSWEEPVWMGSSPRVLNHDMKSTVSRSLQSLPTSSHALEPDCLRRAVGRAVAGGSGPSHSDMLRARMRLSLQEHLWEFYKCHVNIPAEEQAVARKAALDICAELRVFLHAKLPDMPLREMYLSGSLYDDLQVVTADHAQLMVPLVLEKNLWSSIPGEDTIMNVPGFWLIRRENLEYFPRNSSYWDRCMPGQSTGRLSGASLDYVIRPAVPSETLTLEVQYETDRKLYVDFLPLLVMEDGTSLIAKPHRLAAERHENLWRQSFRVAETARLRALDQEDGGCRCTCLKVAKAVCKLNPALNRLNSSQLTNAILLLCEKEGDWTREALADRFLQLLRALVGHLEAGRLPCALSPKVNLFCELTEQEVDELGYTLYCTLSDPEGLLRSA</sequence>
<keyword evidence="5" id="KW-0496">Mitochondrion</keyword>
<accession>Q4S9Z8</accession>
<evidence type="ECO:0000256" key="6">
    <source>
        <dbReference type="ARBA" id="ARBA00023136"/>
    </source>
</evidence>
<dbReference type="InterPro" id="IPR046906">
    <property type="entry name" value="Mab-21_HhH/H2TH-like"/>
</dbReference>
<dbReference type="Pfam" id="PF21297">
    <property type="entry name" value="MID51-like_C"/>
    <property type="match status" value="2"/>
</dbReference>
<evidence type="ECO:0000256" key="3">
    <source>
        <dbReference type="ARBA" id="ARBA00022787"/>
    </source>
</evidence>
<dbReference type="EMBL" id="CAAE01014693">
    <property type="protein sequence ID" value="CAG02534.1"/>
    <property type="molecule type" value="Genomic_DNA"/>
</dbReference>
<protein>
    <submittedName>
        <fullName evidence="10">(spotted green pufferfish) hypothetical protein</fullName>
    </submittedName>
</protein>
<organism evidence="10">
    <name type="scientific">Tetraodon nigroviridis</name>
    <name type="common">Spotted green pufferfish</name>
    <name type="synonym">Chelonodon nigroviridis</name>
    <dbReference type="NCBI Taxonomy" id="99883"/>
    <lineage>
        <taxon>Eukaryota</taxon>
        <taxon>Metazoa</taxon>
        <taxon>Chordata</taxon>
        <taxon>Craniata</taxon>
        <taxon>Vertebrata</taxon>
        <taxon>Euteleostomi</taxon>
        <taxon>Actinopterygii</taxon>
        <taxon>Neopterygii</taxon>
        <taxon>Teleostei</taxon>
        <taxon>Neoteleostei</taxon>
        <taxon>Acanthomorphata</taxon>
        <taxon>Eupercaria</taxon>
        <taxon>Tetraodontiformes</taxon>
        <taxon>Tetradontoidea</taxon>
        <taxon>Tetraodontidae</taxon>
        <taxon>Tetraodon</taxon>
    </lineage>
</organism>
<keyword evidence="4 7" id="KW-1133">Transmembrane helix</keyword>
<evidence type="ECO:0000259" key="8">
    <source>
        <dbReference type="Pfam" id="PF20266"/>
    </source>
</evidence>
<reference evidence="10" key="2">
    <citation type="submission" date="2004-02" db="EMBL/GenBank/DDBJ databases">
        <authorList>
            <consortium name="Genoscope"/>
            <consortium name="Whitehead Institute Centre for Genome Research"/>
        </authorList>
    </citation>
    <scope>NUCLEOTIDE SEQUENCE</scope>
</reference>
<proteinExistence type="predicted"/>
<comment type="caution">
    <text evidence="10">The sequence shown here is derived from an EMBL/GenBank/DDBJ whole genome shotgun (WGS) entry which is preliminary data.</text>
</comment>
<dbReference type="InterPro" id="IPR049097">
    <property type="entry name" value="MID51-like_C"/>
</dbReference>
<evidence type="ECO:0000313" key="10">
    <source>
        <dbReference type="EMBL" id="CAG02534.1"/>
    </source>
</evidence>
<dbReference type="GO" id="GO:0005741">
    <property type="term" value="C:mitochondrial outer membrane"/>
    <property type="evidence" value="ECO:0007669"/>
    <property type="project" value="UniProtKB-SubCell"/>
</dbReference>
<feature type="domain" description="Mab-21-like HhH/H2TH-like" evidence="8">
    <location>
        <begin position="349"/>
        <end position="436"/>
    </location>
</feature>
<evidence type="ECO:0000256" key="5">
    <source>
        <dbReference type="ARBA" id="ARBA00023128"/>
    </source>
</evidence>
<keyword evidence="2 7" id="KW-0812">Transmembrane</keyword>
<dbReference type="PANTHER" id="PTHR16451">
    <property type="entry name" value="MITOCHONDRIAL DYNAMICS PROTEINS 49/51 FAMILY MEMBER"/>
    <property type="match status" value="1"/>
</dbReference>
<evidence type="ECO:0000256" key="4">
    <source>
        <dbReference type="ARBA" id="ARBA00022989"/>
    </source>
</evidence>
<dbReference type="AlphaFoldDB" id="Q4S9Z8"/>